<name>A0ABR3A348_9AGAR</name>
<feature type="transmembrane region" description="Helical" evidence="1">
    <location>
        <begin position="480"/>
        <end position="499"/>
    </location>
</feature>
<proteinExistence type="predicted"/>
<reference evidence="2 3" key="1">
    <citation type="submission" date="2024-05" db="EMBL/GenBank/DDBJ databases">
        <title>A draft genome resource for the thread blight pathogen Marasmius tenuissimus strain MS-2.</title>
        <authorList>
            <person name="Yulfo-Soto G.E."/>
            <person name="Baruah I.K."/>
            <person name="Amoako-Attah I."/>
            <person name="Bukari Y."/>
            <person name="Meinhardt L.W."/>
            <person name="Bailey B.A."/>
            <person name="Cohen S.P."/>
        </authorList>
    </citation>
    <scope>NUCLEOTIDE SEQUENCE [LARGE SCALE GENOMIC DNA]</scope>
    <source>
        <strain evidence="2 3">MS-2</strain>
    </source>
</reference>
<gene>
    <name evidence="2" type="ORF">AAF712_005446</name>
</gene>
<evidence type="ECO:0000313" key="2">
    <source>
        <dbReference type="EMBL" id="KAL0067458.1"/>
    </source>
</evidence>
<keyword evidence="1" id="KW-1133">Transmembrane helix</keyword>
<evidence type="ECO:0000256" key="1">
    <source>
        <dbReference type="SAM" id="Phobius"/>
    </source>
</evidence>
<feature type="transmembrane region" description="Helical" evidence="1">
    <location>
        <begin position="26"/>
        <end position="48"/>
    </location>
</feature>
<dbReference type="EMBL" id="JBBXMP010000025">
    <property type="protein sequence ID" value="KAL0067458.1"/>
    <property type="molecule type" value="Genomic_DNA"/>
</dbReference>
<protein>
    <submittedName>
        <fullName evidence="2">Uncharacterized protein</fullName>
    </submittedName>
</protein>
<accession>A0ABR3A348</accession>
<evidence type="ECO:0000313" key="3">
    <source>
        <dbReference type="Proteomes" id="UP001437256"/>
    </source>
</evidence>
<keyword evidence="1" id="KW-0812">Transmembrane</keyword>
<organism evidence="2 3">
    <name type="scientific">Marasmius tenuissimus</name>
    <dbReference type="NCBI Taxonomy" id="585030"/>
    <lineage>
        <taxon>Eukaryota</taxon>
        <taxon>Fungi</taxon>
        <taxon>Dikarya</taxon>
        <taxon>Basidiomycota</taxon>
        <taxon>Agaricomycotina</taxon>
        <taxon>Agaricomycetes</taxon>
        <taxon>Agaricomycetidae</taxon>
        <taxon>Agaricales</taxon>
        <taxon>Marasmiineae</taxon>
        <taxon>Marasmiaceae</taxon>
        <taxon>Marasmius</taxon>
    </lineage>
</organism>
<dbReference type="Proteomes" id="UP001437256">
    <property type="component" value="Unassembled WGS sequence"/>
</dbReference>
<keyword evidence="1" id="KW-0472">Membrane</keyword>
<keyword evidence="3" id="KW-1185">Reference proteome</keyword>
<sequence>MKSSPPSYRPLSPHYNHVDTSLKRKLFPFTLILISVWVVYVFGLLWLLERAVRKGMRSVDPSWFLTTLPDLLLTVFAQAHVAITGMHLTRLGASCLLYPSTAPRTWQDLFWMADHGWEGPVGMVTTTLDSIRTRSRASFTFIIFATTCAIGLLTPVALSRAYEIKQVVLMNSINIQPSTTNFKKMQHVEGYTQVGVSMGSWATGTSVADIYNTSLFLPQGVSQTATFQPREFFFAGDIHNATAVLPGVHLKGSCAPIDIGSSGLDTSNVTTSWAPFCRSRIPQFVGDATGQDFGSTAGFSHFELRLCSNGTWDFALGRSSDRAQSENTGYAYYDYSLSDNSSNKALIQCNSTLTTGTAAVSGLNRTFAGFTRHTLYNASDSTGGEPLLDPMYAAFYMLALDKNREDSFRRGSLMRGLGFQHRQDVGANVEVAPLTPENISESLWGSVAHYTSAIAVLSRDNTVEYPAQIPIPVAIYTRDLPFAIIAYGLLIVWFILVVGTTSWSFRRTFSAGLDSYVAAQLIFREKALLEGLPIGEMGDNNRLTAPFRALTSSRYRESSETDSLYKSRG</sequence>
<feature type="transmembrane region" description="Helical" evidence="1">
    <location>
        <begin position="139"/>
        <end position="158"/>
    </location>
</feature>
<comment type="caution">
    <text evidence="2">The sequence shown here is derived from an EMBL/GenBank/DDBJ whole genome shotgun (WGS) entry which is preliminary data.</text>
</comment>